<dbReference type="EMBL" id="VSWC01000053">
    <property type="protein sequence ID" value="KAA1101408.1"/>
    <property type="molecule type" value="Genomic_DNA"/>
</dbReference>
<feature type="region of interest" description="Disordered" evidence="1">
    <location>
        <begin position="1"/>
        <end position="39"/>
    </location>
</feature>
<gene>
    <name evidence="2" type="ORF">PGT21_019153</name>
</gene>
<sequence length="111" mass="12016">MTYPFQNPLTSYSGPSSSTHHPRATSRERSSAGLDSISHRPATEYLRIVVDPTNHGQSVKPDEIGSGSGPLSAIFLLSAPERTSRYSIQRQLASAHLGAAEWMRLHGARGC</sequence>
<protein>
    <submittedName>
        <fullName evidence="2">Uncharacterized protein</fullName>
    </submittedName>
</protein>
<evidence type="ECO:0000313" key="2">
    <source>
        <dbReference type="EMBL" id="KAA1101408.1"/>
    </source>
</evidence>
<feature type="compositionally biased region" description="Polar residues" evidence="1">
    <location>
        <begin position="1"/>
        <end position="19"/>
    </location>
</feature>
<keyword evidence="3" id="KW-1185">Reference proteome</keyword>
<organism evidence="2 3">
    <name type="scientific">Puccinia graminis f. sp. tritici</name>
    <dbReference type="NCBI Taxonomy" id="56615"/>
    <lineage>
        <taxon>Eukaryota</taxon>
        <taxon>Fungi</taxon>
        <taxon>Dikarya</taxon>
        <taxon>Basidiomycota</taxon>
        <taxon>Pucciniomycotina</taxon>
        <taxon>Pucciniomycetes</taxon>
        <taxon>Pucciniales</taxon>
        <taxon>Pucciniaceae</taxon>
        <taxon>Puccinia</taxon>
    </lineage>
</organism>
<proteinExistence type="predicted"/>
<dbReference type="AlphaFoldDB" id="A0A5B0PLJ1"/>
<dbReference type="Proteomes" id="UP000324748">
    <property type="component" value="Unassembled WGS sequence"/>
</dbReference>
<name>A0A5B0PLJ1_PUCGR</name>
<reference evidence="2 3" key="1">
    <citation type="submission" date="2019-05" db="EMBL/GenBank/DDBJ databases">
        <title>Emergence of the Ug99 lineage of the wheat stem rust pathogen through somatic hybridization.</title>
        <authorList>
            <person name="Li F."/>
            <person name="Upadhyaya N.M."/>
            <person name="Sperschneider J."/>
            <person name="Matny O."/>
            <person name="Nguyen-Phuc H."/>
            <person name="Mago R."/>
            <person name="Raley C."/>
            <person name="Miller M.E."/>
            <person name="Silverstein K.A.T."/>
            <person name="Henningsen E."/>
            <person name="Hirsch C.D."/>
            <person name="Visser B."/>
            <person name="Pretorius Z.A."/>
            <person name="Steffenson B.J."/>
            <person name="Schwessinger B."/>
            <person name="Dodds P.N."/>
            <person name="Figueroa M."/>
        </authorList>
    </citation>
    <scope>NUCLEOTIDE SEQUENCE [LARGE SCALE GENOMIC DNA]</scope>
    <source>
        <strain evidence="2">21-0</strain>
    </source>
</reference>
<comment type="caution">
    <text evidence="2">The sequence shown here is derived from an EMBL/GenBank/DDBJ whole genome shotgun (WGS) entry which is preliminary data.</text>
</comment>
<evidence type="ECO:0000313" key="3">
    <source>
        <dbReference type="Proteomes" id="UP000324748"/>
    </source>
</evidence>
<evidence type="ECO:0000256" key="1">
    <source>
        <dbReference type="SAM" id="MobiDB-lite"/>
    </source>
</evidence>
<accession>A0A5B0PLJ1</accession>